<organism evidence="4 5">
    <name type="scientific">Nocardioides zeicaulis</name>
    <dbReference type="NCBI Taxonomy" id="1776857"/>
    <lineage>
        <taxon>Bacteria</taxon>
        <taxon>Bacillati</taxon>
        <taxon>Actinomycetota</taxon>
        <taxon>Actinomycetes</taxon>
        <taxon>Propionibacteriales</taxon>
        <taxon>Nocardioidaceae</taxon>
        <taxon>Nocardioides</taxon>
    </lineage>
</organism>
<feature type="transmembrane region" description="Helical" evidence="1">
    <location>
        <begin position="259"/>
        <end position="277"/>
    </location>
</feature>
<feature type="transmembrane region" description="Helical" evidence="1">
    <location>
        <begin position="362"/>
        <end position="379"/>
    </location>
</feature>
<evidence type="ECO:0000256" key="1">
    <source>
        <dbReference type="SAM" id="Phobius"/>
    </source>
</evidence>
<dbReference type="EC" id="2.3.1.-" evidence="4"/>
<evidence type="ECO:0000259" key="2">
    <source>
        <dbReference type="Pfam" id="PF01757"/>
    </source>
</evidence>
<evidence type="ECO:0000313" key="5">
    <source>
        <dbReference type="Proteomes" id="UP001589698"/>
    </source>
</evidence>
<keyword evidence="5" id="KW-1185">Reference proteome</keyword>
<evidence type="ECO:0000313" key="4">
    <source>
        <dbReference type="EMBL" id="MFC0222579.1"/>
    </source>
</evidence>
<evidence type="ECO:0000259" key="3">
    <source>
        <dbReference type="Pfam" id="PF19040"/>
    </source>
</evidence>
<feature type="transmembrane region" description="Helical" evidence="1">
    <location>
        <begin position="19"/>
        <end position="35"/>
    </location>
</feature>
<comment type="caution">
    <text evidence="4">The sequence shown here is derived from an EMBL/GenBank/DDBJ whole genome shotgun (WGS) entry which is preliminary data.</text>
</comment>
<dbReference type="RefSeq" id="WP_378518228.1">
    <property type="nucleotide sequence ID" value="NZ_CBCSDI010000002.1"/>
</dbReference>
<reference evidence="4 5" key="1">
    <citation type="submission" date="2024-09" db="EMBL/GenBank/DDBJ databases">
        <authorList>
            <person name="Sun Q."/>
            <person name="Mori K."/>
        </authorList>
    </citation>
    <scope>NUCLEOTIDE SEQUENCE [LARGE SCALE GENOMIC DNA]</scope>
    <source>
        <strain evidence="4 5">CCM 8654</strain>
    </source>
</reference>
<dbReference type="PANTHER" id="PTHR23028:SF53">
    <property type="entry name" value="ACYL_TRANSF_3 DOMAIN-CONTAINING PROTEIN"/>
    <property type="match status" value="1"/>
</dbReference>
<dbReference type="GO" id="GO:0016746">
    <property type="term" value="F:acyltransferase activity"/>
    <property type="evidence" value="ECO:0007669"/>
    <property type="project" value="UniProtKB-KW"/>
</dbReference>
<name>A0ABV6E0R8_9ACTN</name>
<keyword evidence="1" id="KW-1133">Transmembrane helix</keyword>
<dbReference type="InterPro" id="IPR043968">
    <property type="entry name" value="SGNH"/>
</dbReference>
<accession>A0ABV6E0R8</accession>
<dbReference type="PANTHER" id="PTHR23028">
    <property type="entry name" value="ACETYLTRANSFERASE"/>
    <property type="match status" value="1"/>
</dbReference>
<feature type="transmembrane region" description="Helical" evidence="1">
    <location>
        <begin position="154"/>
        <end position="170"/>
    </location>
</feature>
<sequence>MSTAPDQARPSRRRTDIQVLRALAVGGVVLNHLFPHRLTGGYLGVDVFFVISGFLITSHLASEMRESGRIRLGRFWARRARRLLPASLLVLAVTLVATRVWLPEAAWQQVSREVLGSALYVQNWVLAASEQDYFRSSQSPSPVTHYWSLSVEEQFYLVWPVLLLVLWLVARRARPAARRVVLPAAMGVVLAASLAWATWALGAHPESAYFETWGRAWEFAAGALLGTLALPRVPRLLAAPGWLAMVGCMVWFDDSSAVPGLPTLLPVLGAALVIWAGQGSGESRHRVLRPVEWVGDVSYSLYLWHWPVIIIVPVALGRPMTPVLGLLLLAACLVLAAASTRFIEDPVRRARWLAAGPAWRSLVPAALVMALLAGGAWALPRGLAGNLREVQSRLEAAATSGDRCVGAPATANGCRDSHVLSIAGADLATIENSPYVPAWGSSCQVEPEDPAPSPCEFGVPEDQAEHRLVLVGDSHAGHWAAPLDVVAQQENWNVVMQVKSSCSVVSGDWRAYWATPEMTDSCRAWGRQVGQDIADDDSIEVVVVSAISREYLTDDADGGVGQLRAQWRAWVDAGKTVVVLGDPPSLDHGSLPECLGASTVTVDPCSAPRRFATPDPLLRAARGMDGVVSWSPLPALCDRERCHAVVGGLPVYGDQSHLLQYFARTFAPALREQLDAVLDGAGTSGAGAAAAPQPAGR</sequence>
<keyword evidence="1" id="KW-0472">Membrane</keyword>
<feature type="transmembrane region" description="Helical" evidence="1">
    <location>
        <begin position="182"/>
        <end position="201"/>
    </location>
</feature>
<feature type="domain" description="SGNH" evidence="3">
    <location>
        <begin position="443"/>
        <end position="671"/>
    </location>
</feature>
<dbReference type="InterPro" id="IPR002656">
    <property type="entry name" value="Acyl_transf_3_dom"/>
</dbReference>
<dbReference type="Proteomes" id="UP001589698">
    <property type="component" value="Unassembled WGS sequence"/>
</dbReference>
<dbReference type="InterPro" id="IPR050879">
    <property type="entry name" value="Acyltransferase_3"/>
</dbReference>
<dbReference type="EMBL" id="JBHLXH010000001">
    <property type="protein sequence ID" value="MFC0222579.1"/>
    <property type="molecule type" value="Genomic_DNA"/>
</dbReference>
<feature type="transmembrane region" description="Helical" evidence="1">
    <location>
        <begin position="323"/>
        <end position="342"/>
    </location>
</feature>
<protein>
    <submittedName>
        <fullName evidence="4">Acyltransferase family protein</fullName>
        <ecNumber evidence="4">2.3.1.-</ecNumber>
    </submittedName>
</protein>
<keyword evidence="1" id="KW-0812">Transmembrane</keyword>
<feature type="transmembrane region" description="Helical" evidence="1">
    <location>
        <begin position="297"/>
        <end position="316"/>
    </location>
</feature>
<dbReference type="Pfam" id="PF19040">
    <property type="entry name" value="SGNH"/>
    <property type="match status" value="1"/>
</dbReference>
<feature type="transmembrane region" description="Helical" evidence="1">
    <location>
        <begin position="83"/>
        <end position="102"/>
    </location>
</feature>
<keyword evidence="4" id="KW-0808">Transferase</keyword>
<feature type="transmembrane region" description="Helical" evidence="1">
    <location>
        <begin position="41"/>
        <end position="62"/>
    </location>
</feature>
<keyword evidence="4" id="KW-0012">Acyltransferase</keyword>
<feature type="domain" description="Acyltransferase 3" evidence="2">
    <location>
        <begin position="16"/>
        <end position="337"/>
    </location>
</feature>
<dbReference type="Pfam" id="PF01757">
    <property type="entry name" value="Acyl_transf_3"/>
    <property type="match status" value="1"/>
</dbReference>
<proteinExistence type="predicted"/>
<gene>
    <name evidence="4" type="ORF">ACFFJG_08805</name>
</gene>